<feature type="compositionally biased region" description="Gly residues" evidence="1">
    <location>
        <begin position="2019"/>
        <end position="2028"/>
    </location>
</feature>
<reference evidence="2 3" key="1">
    <citation type="journal article" date="2018" name="Cell">
        <title>The Chara Genome: Secondary Complexity and Implications for Plant Terrestrialization.</title>
        <authorList>
            <person name="Nishiyama T."/>
            <person name="Sakayama H."/>
            <person name="Vries J.D."/>
            <person name="Buschmann H."/>
            <person name="Saint-Marcoux D."/>
            <person name="Ullrich K.K."/>
            <person name="Haas F.B."/>
            <person name="Vanderstraeten L."/>
            <person name="Becker D."/>
            <person name="Lang D."/>
            <person name="Vosolsobe S."/>
            <person name="Rombauts S."/>
            <person name="Wilhelmsson P.K.I."/>
            <person name="Janitza P."/>
            <person name="Kern R."/>
            <person name="Heyl A."/>
            <person name="Rumpler F."/>
            <person name="Villalobos L.I.A.C."/>
            <person name="Clay J.M."/>
            <person name="Skokan R."/>
            <person name="Toyoda A."/>
            <person name="Suzuki Y."/>
            <person name="Kagoshima H."/>
            <person name="Schijlen E."/>
            <person name="Tajeshwar N."/>
            <person name="Catarino B."/>
            <person name="Hetherington A.J."/>
            <person name="Saltykova A."/>
            <person name="Bonnot C."/>
            <person name="Breuninger H."/>
            <person name="Symeonidi A."/>
            <person name="Radhakrishnan G.V."/>
            <person name="Van Nieuwerburgh F."/>
            <person name="Deforce D."/>
            <person name="Chang C."/>
            <person name="Karol K.G."/>
            <person name="Hedrich R."/>
            <person name="Ulvskov P."/>
            <person name="Glockner G."/>
            <person name="Delwiche C.F."/>
            <person name="Petrasek J."/>
            <person name="Van de Peer Y."/>
            <person name="Friml J."/>
            <person name="Beilby M."/>
            <person name="Dolan L."/>
            <person name="Kohara Y."/>
            <person name="Sugano S."/>
            <person name="Fujiyama A."/>
            <person name="Delaux P.-M."/>
            <person name="Quint M."/>
            <person name="TheiBen G."/>
            <person name="Hagemann M."/>
            <person name="Harholt J."/>
            <person name="Dunand C."/>
            <person name="Zachgo S."/>
            <person name="Langdale J."/>
            <person name="Maumus F."/>
            <person name="Straeten D.V.D."/>
            <person name="Gould S.B."/>
            <person name="Rensing S.A."/>
        </authorList>
    </citation>
    <scope>NUCLEOTIDE SEQUENCE [LARGE SCALE GENOMIC DNA]</scope>
    <source>
        <strain evidence="2 3">S276</strain>
    </source>
</reference>
<dbReference type="GO" id="GO:0005938">
    <property type="term" value="C:cell cortex"/>
    <property type="evidence" value="ECO:0007669"/>
    <property type="project" value="TreeGrafter"/>
</dbReference>
<dbReference type="GO" id="GO:0030427">
    <property type="term" value="C:site of polarized growth"/>
    <property type="evidence" value="ECO:0007669"/>
    <property type="project" value="TreeGrafter"/>
</dbReference>
<dbReference type="OrthoDB" id="10675491at2759"/>
<feature type="region of interest" description="Disordered" evidence="1">
    <location>
        <begin position="1689"/>
        <end position="1710"/>
    </location>
</feature>
<dbReference type="STRING" id="69332.A0A388JUK3"/>
<dbReference type="Proteomes" id="UP000265515">
    <property type="component" value="Unassembled WGS sequence"/>
</dbReference>
<evidence type="ECO:0000256" key="1">
    <source>
        <dbReference type="SAM" id="MobiDB-lite"/>
    </source>
</evidence>
<feature type="compositionally biased region" description="Polar residues" evidence="1">
    <location>
        <begin position="862"/>
        <end position="872"/>
    </location>
</feature>
<feature type="region of interest" description="Disordered" evidence="1">
    <location>
        <begin position="359"/>
        <end position="395"/>
    </location>
</feature>
<feature type="region of interest" description="Disordered" evidence="1">
    <location>
        <begin position="1554"/>
        <end position="1593"/>
    </location>
</feature>
<feature type="compositionally biased region" description="Acidic residues" evidence="1">
    <location>
        <begin position="1500"/>
        <end position="1515"/>
    </location>
</feature>
<dbReference type="EMBL" id="BFEA01000020">
    <property type="protein sequence ID" value="GBG61460.1"/>
    <property type="molecule type" value="Genomic_DNA"/>
</dbReference>
<feature type="compositionally biased region" description="Basic and acidic residues" evidence="1">
    <location>
        <begin position="1345"/>
        <end position="1355"/>
    </location>
</feature>
<feature type="compositionally biased region" description="Acidic residues" evidence="1">
    <location>
        <begin position="1801"/>
        <end position="1822"/>
    </location>
</feature>
<dbReference type="InterPro" id="IPR039867">
    <property type="entry name" value="Furry/Tao3/Mor2"/>
</dbReference>
<evidence type="ECO:0000313" key="2">
    <source>
        <dbReference type="EMBL" id="GBG61460.1"/>
    </source>
</evidence>
<sequence>MGDHVEVDAALVRADVNFDLQLSPLGPLPLRQPATFALAIDTPQKDPTPPGWGILPASAHAPPDVYIEAAVATSRSLANAHPEYTPAVLREALALQPCLSKETLPTMLSIVIPWAENFCTVFLAEQEKVYQLRVQSSQQVNDSSSNPCTPRSVSERAEFNASARSISLNEKYVGGVGSGSAGSNHSAVFDSPGKEVPGVGSRGGSGLLLTSKTGKVVSGLNQLQLLESRLSFGSFADSLDGYSVGSDGVDTMEDMGVPSGNGHSQSFAGNVQVSRSQILQSEWMLLCVFQMTKLCGWPPLHAHQLRALWEAVLSAPEHSRDLVAVYVTEFLLHSHMSGADPPEFSGYIQRGGSTVNGYGRDSAGSLSQQKHSGSRLGGRPIYSRSNSASRVDTVDESGMSVGLDQRLAKLVVSYIMSSASGPLIFQRLLANVRSYTLVAGSDNRGSLSIAWESARFTSWAVSAQEHSALVLLTDTAYQQDYVLVPHLPTLLQCAIVLLRPRIEHRCPESHALIPYIVHSLAVRCAPHKKVRELAQEFINKFYPSRAPLAHIAPIPGMEHQEPGGPLDPEECLSTPFVLELVSLLSYHRPRLRVDWAEMALSWTIHSTDKRIVLDSLRVFTVLNQSISISLLAKVGRLLLASIRIEEHGVADALLEIFGKASMILKKETEMPRSEEPSEALASSWLETWDMLSSVALTAMTSPSIRIFHRAITLVESLFCLQSLMTDTIQLVVSLEPFWRVISEVPLDVAISDLLFRGLLSTKTAPSTLWMYETFATAYADWLSADNKLVVMVLLLNAALVEMGEQGRCRAVIRFIENCGFALNDISAVFTAHEEGLYRPGGAGARQPSKQAGEKATVPIPSSEGSADNTKPSFASKGSAEGGQENASKAEDGGKAGNNGSTTEWTEHERHDGVSQTATQEPSSSRRVSRRDMLPGPIGAYSADGYQFFDDFFDAFSLVFPSEEVWTFALKSVIALIVRGQQLWRAPFMKLLRSLLLYHVHAWSEEHFGMVADMLVQISSVEGTEIEEGMKQKGSAVREDPALVSAKEDIRAIIVECASFSVSQRVVDALHICLEMDRLKKEGSPGELRGSFRKSFSFPKNRGSSAFEGYEHQSTPSIADELFPGYSFGDPEIGVLKDWAGRWFLEYILPRRLGGSGEEDIQRDLRSDDTSGTVKREGTSSPKNAAGSTVKTSEDFGRTNDAKQEAQDEGMVEDKVGKIPCPSAEVDDGLWGTVKMDMEEIGDKDDKAVNTKLPQPCEERALEEASFAIEKLRPKSDTVDHVSRAEVMRAKQQYAAPVEAEEEEDEHERSKKIEMVRGMLERGERMDDSKAASTGTGTETTTRTLQGHEVRAREISSPEVAEGVSGVEKAALAVEKEHNEEASGRVEKGIHTAEEEEDYKDDAAARDSSDESDDEGLEHETGRRESLVVEVKEVTLGRREKITLSEQPANEMPLPVEEAQKSGVENMGVSSKPVADDDGFGQEIGDEEAGMVGRQRVANDDGSEKEDESSDDDDTELQSLVERLELDESENEDDSAEVQQRVERLMMSVRGSMNFEENDLIEEDFDEEANVERGGTEEGSSAVEHDTEEMWNDRNRELVEGEEIQGEEREAELVEDVAEYEGEGEMNIGMGAVRDQRCKGEDGRPTQQDEASNVISGTELQNADEEEVEGSLVAASGDRHALAEEETEVLAEREMSESVEATDVKTKQEEPRRTQLPLMVQRANAINAIIEEQRLRMSPTREEFDRRYGRQLLDGLGRTGSTGEDGLFGRPRPMASIGFGYRLGFTLDVKIKKPTIKKGEEEKSEAETDVSETGDMPEDVFDEDSSKLPMSPLPQETEVEDDEESSDGEDMRSEFYDDESVQEESAWGAAGGRGHDRGFSVGSPFEGLYIDQLQEMEVENRTRGAAGTDFGHLQVEIDRSGPLEHRLMMPLKFPVNQIDRLKNDWNAPSPGAREKSGVKFGVGGFYGMWGGGVDADMKESESSSNRSSIGDGNAAHVPEHKRANSFSSEGSSTSGDPEDGGTGVVGDGRGLPQANEPHTFIFRPGDRGYGREPERGPMDTSMLQSWADEDEQQHHSLRSSPGFGVDRDSFAKADEERQGSGRRPVFERGRSSLLRRWLG</sequence>
<feature type="compositionally biased region" description="Basic and acidic residues" evidence="1">
    <location>
        <begin position="2084"/>
        <end position="2109"/>
    </location>
</feature>
<dbReference type="PANTHER" id="PTHR12295:SF30">
    <property type="entry name" value="PROTEIN FURRY"/>
    <property type="match status" value="1"/>
</dbReference>
<dbReference type="Gramene" id="GBG61460">
    <property type="protein sequence ID" value="GBG61460"/>
    <property type="gene ID" value="CBR_g21804"/>
</dbReference>
<feature type="compositionally biased region" description="Polar residues" evidence="1">
    <location>
        <begin position="1178"/>
        <end position="1190"/>
    </location>
</feature>
<feature type="compositionally biased region" description="Acidic residues" evidence="1">
    <location>
        <begin position="1836"/>
        <end position="1847"/>
    </location>
</feature>
<gene>
    <name evidence="2" type="ORF">CBR_g21804</name>
</gene>
<feature type="compositionally biased region" description="Basic and acidic residues" evidence="1">
    <location>
        <begin position="1373"/>
        <end position="1392"/>
    </location>
</feature>
<feature type="compositionally biased region" description="Basic and acidic residues" evidence="1">
    <location>
        <begin position="1306"/>
        <end position="1329"/>
    </location>
</feature>
<feature type="compositionally biased region" description="Polar residues" evidence="1">
    <location>
        <begin position="913"/>
        <end position="925"/>
    </location>
</feature>
<feature type="region of interest" description="Disordered" evidence="1">
    <location>
        <begin position="1155"/>
        <end position="1223"/>
    </location>
</feature>
<feature type="compositionally biased region" description="Acidic residues" evidence="1">
    <location>
        <begin position="1555"/>
        <end position="1568"/>
    </location>
</feature>
<feature type="compositionally biased region" description="Basic and acidic residues" evidence="1">
    <location>
        <begin position="1191"/>
        <end position="1216"/>
    </location>
</feature>
<feature type="compositionally biased region" description="Low complexity" evidence="1">
    <location>
        <begin position="1333"/>
        <end position="1343"/>
    </location>
</feature>
<feature type="compositionally biased region" description="Acidic residues" evidence="1">
    <location>
        <begin position="1475"/>
        <end position="1488"/>
    </location>
</feature>
<accession>A0A388JUK3</accession>
<comment type="caution">
    <text evidence="2">The sequence shown here is derived from an EMBL/GenBank/DDBJ whole genome shotgun (WGS) entry which is preliminary data.</text>
</comment>
<feature type="region of interest" description="Disordered" evidence="1">
    <location>
        <begin position="1976"/>
        <end position="2118"/>
    </location>
</feature>
<feature type="region of interest" description="Disordered" evidence="1">
    <location>
        <begin position="1621"/>
        <end position="1668"/>
    </location>
</feature>
<feature type="compositionally biased region" description="Basic and acidic residues" evidence="1">
    <location>
        <begin position="2043"/>
        <end position="2056"/>
    </location>
</feature>
<feature type="compositionally biased region" description="Basic and acidic residues" evidence="1">
    <location>
        <begin position="1633"/>
        <end position="1643"/>
    </location>
</feature>
<feature type="region of interest" description="Disordered" evidence="1">
    <location>
        <begin position="839"/>
        <end position="932"/>
    </location>
</feature>
<feature type="compositionally biased region" description="Basic and acidic residues" evidence="1">
    <location>
        <begin position="1417"/>
        <end position="1442"/>
    </location>
</feature>
<feature type="compositionally biased region" description="Basic and acidic residues" evidence="1">
    <location>
        <begin position="1159"/>
        <end position="1177"/>
    </location>
</feature>
<dbReference type="GO" id="GO:0000902">
    <property type="term" value="P:cell morphogenesis"/>
    <property type="evidence" value="ECO:0007669"/>
    <property type="project" value="InterPro"/>
</dbReference>
<dbReference type="PANTHER" id="PTHR12295">
    <property type="entry name" value="FURRY-RELATED"/>
    <property type="match status" value="1"/>
</dbReference>
<feature type="compositionally biased region" description="Acidic residues" evidence="1">
    <location>
        <begin position="1524"/>
        <end position="1535"/>
    </location>
</feature>
<protein>
    <submittedName>
        <fullName evidence="2">Uncharacterized protein</fullName>
    </submittedName>
</protein>
<keyword evidence="3" id="KW-1185">Reference proteome</keyword>
<name>A0A388JUK3_CHABU</name>
<feature type="region of interest" description="Disordered" evidence="1">
    <location>
        <begin position="1289"/>
        <end position="1538"/>
    </location>
</feature>
<feature type="region of interest" description="Disordered" evidence="1">
    <location>
        <begin position="183"/>
        <end position="202"/>
    </location>
</feature>
<proteinExistence type="predicted"/>
<organism evidence="2 3">
    <name type="scientific">Chara braunii</name>
    <name type="common">Braun's stonewort</name>
    <dbReference type="NCBI Taxonomy" id="69332"/>
    <lineage>
        <taxon>Eukaryota</taxon>
        <taxon>Viridiplantae</taxon>
        <taxon>Streptophyta</taxon>
        <taxon>Charophyceae</taxon>
        <taxon>Charales</taxon>
        <taxon>Characeae</taxon>
        <taxon>Chara</taxon>
    </lineage>
</organism>
<feature type="region of interest" description="Disordered" evidence="1">
    <location>
        <begin position="1796"/>
        <end position="1875"/>
    </location>
</feature>
<evidence type="ECO:0000313" key="3">
    <source>
        <dbReference type="Proteomes" id="UP000265515"/>
    </source>
</evidence>
<feature type="compositionally biased region" description="Polar residues" evidence="1">
    <location>
        <begin position="1644"/>
        <end position="1660"/>
    </location>
</feature>